<reference evidence="11" key="1">
    <citation type="submission" date="2020-06" db="EMBL/GenBank/DDBJ databases">
        <authorList>
            <consortium name="Plant Systems Biology data submission"/>
        </authorList>
    </citation>
    <scope>NUCLEOTIDE SEQUENCE</scope>
    <source>
        <strain evidence="11">D6</strain>
    </source>
</reference>
<keyword evidence="12" id="KW-1185">Reference proteome</keyword>
<dbReference type="SMART" id="SM00184">
    <property type="entry name" value="RING"/>
    <property type="match status" value="2"/>
</dbReference>
<feature type="region of interest" description="Disordered" evidence="8">
    <location>
        <begin position="158"/>
        <end position="193"/>
    </location>
</feature>
<dbReference type="PROSITE" id="PS50089">
    <property type="entry name" value="ZF_RING_2"/>
    <property type="match status" value="1"/>
</dbReference>
<dbReference type="InterPro" id="IPR044066">
    <property type="entry name" value="TRIAD_supradom"/>
</dbReference>
<evidence type="ECO:0000259" key="10">
    <source>
        <dbReference type="PROSITE" id="PS51873"/>
    </source>
</evidence>
<evidence type="ECO:0000256" key="7">
    <source>
        <dbReference type="PROSITE-ProRule" id="PRU00175"/>
    </source>
</evidence>
<dbReference type="EMBL" id="CAICTM010001303">
    <property type="protein sequence ID" value="CAB9522464.1"/>
    <property type="molecule type" value="Genomic_DNA"/>
</dbReference>
<protein>
    <submittedName>
        <fullName evidence="11">RING finger protein</fullName>
    </submittedName>
</protein>
<accession>A0A9N8ENU9</accession>
<evidence type="ECO:0000256" key="6">
    <source>
        <dbReference type="ARBA" id="ARBA00022833"/>
    </source>
</evidence>
<evidence type="ECO:0000256" key="1">
    <source>
        <dbReference type="ARBA" id="ARBA00022679"/>
    </source>
</evidence>
<dbReference type="Gene3D" id="1.20.120.1750">
    <property type="match status" value="1"/>
</dbReference>
<dbReference type="Proteomes" id="UP001153069">
    <property type="component" value="Unassembled WGS sequence"/>
</dbReference>
<dbReference type="SUPFAM" id="SSF57850">
    <property type="entry name" value="RING/U-box"/>
    <property type="match status" value="2"/>
</dbReference>
<feature type="domain" description="RING-type" evidence="9">
    <location>
        <begin position="62"/>
        <end position="109"/>
    </location>
</feature>
<dbReference type="InterPro" id="IPR001841">
    <property type="entry name" value="Znf_RING"/>
</dbReference>
<evidence type="ECO:0000259" key="9">
    <source>
        <dbReference type="PROSITE" id="PS50089"/>
    </source>
</evidence>
<dbReference type="GO" id="GO:0008270">
    <property type="term" value="F:zinc ion binding"/>
    <property type="evidence" value="ECO:0007669"/>
    <property type="project" value="UniProtKB-KW"/>
</dbReference>
<dbReference type="PANTHER" id="PTHR11685">
    <property type="entry name" value="RBR FAMILY RING FINGER AND IBR DOMAIN-CONTAINING"/>
    <property type="match status" value="1"/>
</dbReference>
<keyword evidence="1" id="KW-0808">Transferase</keyword>
<dbReference type="InterPro" id="IPR031127">
    <property type="entry name" value="E3_UB_ligase_RBR"/>
</dbReference>
<evidence type="ECO:0000256" key="5">
    <source>
        <dbReference type="ARBA" id="ARBA00022786"/>
    </source>
</evidence>
<feature type="domain" description="RING-type" evidence="10">
    <location>
        <begin position="58"/>
        <end position="379"/>
    </location>
</feature>
<comment type="caution">
    <text evidence="11">The sequence shown here is derived from an EMBL/GenBank/DDBJ whole genome shotgun (WGS) entry which is preliminary data.</text>
</comment>
<organism evidence="11 12">
    <name type="scientific">Seminavis robusta</name>
    <dbReference type="NCBI Taxonomy" id="568900"/>
    <lineage>
        <taxon>Eukaryota</taxon>
        <taxon>Sar</taxon>
        <taxon>Stramenopiles</taxon>
        <taxon>Ochrophyta</taxon>
        <taxon>Bacillariophyta</taxon>
        <taxon>Bacillariophyceae</taxon>
        <taxon>Bacillariophycidae</taxon>
        <taxon>Naviculales</taxon>
        <taxon>Naviculaceae</taxon>
        <taxon>Seminavis</taxon>
    </lineage>
</organism>
<name>A0A9N8ENU9_9STRA</name>
<evidence type="ECO:0000256" key="2">
    <source>
        <dbReference type="ARBA" id="ARBA00022723"/>
    </source>
</evidence>
<keyword evidence="2" id="KW-0479">Metal-binding</keyword>
<dbReference type="GO" id="GO:0016567">
    <property type="term" value="P:protein ubiquitination"/>
    <property type="evidence" value="ECO:0007669"/>
    <property type="project" value="InterPro"/>
</dbReference>
<sequence length="379" mass="41494">MATNANEQWKTSNEVLAATAGVDSWRTFAGRTTGGEGFQLMDLARAFVKTVTQQQPPAGTECPVCYEVPEEWNIVSSCGHATCIDCFHAYAASQVADPAHHGFLRCPACPCPLRTKDAVKAIGNNPEALALWDARLRDQALKRMSGFRLCPNCGNRNSNETTNDDGSNNNNNNNNAANDNNQSNGVAGEGQGRGVMSTTAEYKPLTCGGFATAECLAGRSKQLHSFLSRCLAVAVLSLAVLVEFFRRQYLHDVFVKTTFLACSFVFHLMLCDTANRFLNERKILDDAAEEGHLERMAGKRVVSCPGCDVNFSLASEGSDASSEEWIKKHTRNCPGCNVVLTKARGCSHMRCTQCGVHFCWKCMKQTFLFFHSCPETNTN</sequence>
<evidence type="ECO:0000256" key="3">
    <source>
        <dbReference type="ARBA" id="ARBA00022737"/>
    </source>
</evidence>
<proteinExistence type="predicted"/>
<dbReference type="OrthoDB" id="10009520at2759"/>
<keyword evidence="6" id="KW-0862">Zinc</keyword>
<dbReference type="GO" id="GO:0004842">
    <property type="term" value="F:ubiquitin-protein transferase activity"/>
    <property type="evidence" value="ECO:0007669"/>
    <property type="project" value="InterPro"/>
</dbReference>
<gene>
    <name evidence="11" type="ORF">SEMRO_1305_G261220.1</name>
</gene>
<keyword evidence="4 7" id="KW-0863">Zinc-finger</keyword>
<dbReference type="InterPro" id="IPR013083">
    <property type="entry name" value="Znf_RING/FYVE/PHD"/>
</dbReference>
<keyword evidence="5" id="KW-0833">Ubl conjugation pathway</keyword>
<evidence type="ECO:0000256" key="4">
    <source>
        <dbReference type="ARBA" id="ARBA00022771"/>
    </source>
</evidence>
<dbReference type="AlphaFoldDB" id="A0A9N8ENU9"/>
<feature type="compositionally biased region" description="Low complexity" evidence="8">
    <location>
        <begin position="158"/>
        <end position="185"/>
    </location>
</feature>
<keyword evidence="3" id="KW-0677">Repeat</keyword>
<evidence type="ECO:0000256" key="8">
    <source>
        <dbReference type="SAM" id="MobiDB-lite"/>
    </source>
</evidence>
<evidence type="ECO:0000313" key="11">
    <source>
        <dbReference type="EMBL" id="CAB9522464.1"/>
    </source>
</evidence>
<evidence type="ECO:0000313" key="12">
    <source>
        <dbReference type="Proteomes" id="UP001153069"/>
    </source>
</evidence>
<dbReference type="PROSITE" id="PS51873">
    <property type="entry name" value="TRIAD"/>
    <property type="match status" value="1"/>
</dbReference>
<dbReference type="Pfam" id="PF22191">
    <property type="entry name" value="IBR_1"/>
    <property type="match status" value="1"/>
</dbReference>
<dbReference type="Gene3D" id="3.30.40.10">
    <property type="entry name" value="Zinc/RING finger domain, C3HC4 (zinc finger)"/>
    <property type="match status" value="1"/>
</dbReference>